<keyword evidence="8" id="KW-0378">Hydrolase</keyword>
<feature type="compositionally biased region" description="Basic and acidic residues" evidence="15">
    <location>
        <begin position="823"/>
        <end position="833"/>
    </location>
</feature>
<feature type="compositionally biased region" description="Polar residues" evidence="15">
    <location>
        <begin position="843"/>
        <end position="854"/>
    </location>
</feature>
<reference evidence="16" key="1">
    <citation type="submission" date="2020-11" db="EMBL/GenBank/DDBJ databases">
        <authorList>
            <person name="Tran Van P."/>
        </authorList>
    </citation>
    <scope>NUCLEOTIDE SEQUENCE</scope>
</reference>
<evidence type="ECO:0000256" key="12">
    <source>
        <dbReference type="ARBA" id="ARBA00022989"/>
    </source>
</evidence>
<evidence type="ECO:0000256" key="10">
    <source>
        <dbReference type="ARBA" id="ARBA00022842"/>
    </source>
</evidence>
<evidence type="ECO:0000256" key="3">
    <source>
        <dbReference type="ARBA" id="ARBA00022448"/>
    </source>
</evidence>
<evidence type="ECO:0000256" key="5">
    <source>
        <dbReference type="ARBA" id="ARBA00022640"/>
    </source>
</evidence>
<dbReference type="Gene3D" id="3.40.50.300">
    <property type="entry name" value="P-loop containing nucleotide triphosphate hydrolases"/>
    <property type="match status" value="2"/>
</dbReference>
<dbReference type="PANTHER" id="PTHR10903">
    <property type="entry name" value="GTPASE, IMAP FAMILY MEMBER-RELATED"/>
    <property type="match status" value="1"/>
</dbReference>
<organism evidence="16">
    <name type="scientific">Darwinula stevensoni</name>
    <dbReference type="NCBI Taxonomy" id="69355"/>
    <lineage>
        <taxon>Eukaryota</taxon>
        <taxon>Metazoa</taxon>
        <taxon>Ecdysozoa</taxon>
        <taxon>Arthropoda</taxon>
        <taxon>Crustacea</taxon>
        <taxon>Oligostraca</taxon>
        <taxon>Ostracoda</taxon>
        <taxon>Podocopa</taxon>
        <taxon>Podocopida</taxon>
        <taxon>Darwinulocopina</taxon>
        <taxon>Darwinuloidea</taxon>
        <taxon>Darwinulidae</taxon>
        <taxon>Darwinula</taxon>
    </lineage>
</organism>
<evidence type="ECO:0000313" key="17">
    <source>
        <dbReference type="Proteomes" id="UP000677054"/>
    </source>
</evidence>
<evidence type="ECO:0000256" key="4">
    <source>
        <dbReference type="ARBA" id="ARBA00022528"/>
    </source>
</evidence>
<dbReference type="OrthoDB" id="2386367at2759"/>
<keyword evidence="7" id="KW-0479">Metal-binding</keyword>
<evidence type="ECO:0000256" key="13">
    <source>
        <dbReference type="ARBA" id="ARBA00023136"/>
    </source>
</evidence>
<keyword evidence="3" id="KW-0813">Transport</keyword>
<dbReference type="EMBL" id="CAJPEV010000255">
    <property type="protein sequence ID" value="CAG0883046.1"/>
    <property type="molecule type" value="Genomic_DNA"/>
</dbReference>
<keyword evidence="13" id="KW-0472">Membrane</keyword>
<accession>A0A7R9A1A2</accession>
<keyword evidence="10" id="KW-0460">Magnesium</keyword>
<evidence type="ECO:0008006" key="18">
    <source>
        <dbReference type="Google" id="ProtNLM"/>
    </source>
</evidence>
<gene>
    <name evidence="16" type="ORF">DSTB1V02_LOCUS2326</name>
</gene>
<dbReference type="GO" id="GO:0016787">
    <property type="term" value="F:hydrolase activity"/>
    <property type="evidence" value="ECO:0007669"/>
    <property type="project" value="UniProtKB-KW"/>
</dbReference>
<dbReference type="Proteomes" id="UP000677054">
    <property type="component" value="Unassembled WGS sequence"/>
</dbReference>
<evidence type="ECO:0000256" key="7">
    <source>
        <dbReference type="ARBA" id="ARBA00022723"/>
    </source>
</evidence>
<keyword evidence="11" id="KW-0653">Protein transport</keyword>
<evidence type="ECO:0000256" key="1">
    <source>
        <dbReference type="ARBA" id="ARBA00001946"/>
    </source>
</evidence>
<dbReference type="SUPFAM" id="SSF52540">
    <property type="entry name" value="P-loop containing nucleoside triphosphate hydrolases"/>
    <property type="match status" value="2"/>
</dbReference>
<dbReference type="EMBL" id="LR899772">
    <property type="protein sequence ID" value="CAD7242359.1"/>
    <property type="molecule type" value="Genomic_DNA"/>
</dbReference>
<keyword evidence="6" id="KW-0812">Transmembrane</keyword>
<evidence type="ECO:0000256" key="2">
    <source>
        <dbReference type="ARBA" id="ARBA00004167"/>
    </source>
</evidence>
<sequence>MAKTEKESLHEELKRRSKAIQKENSTFYCLPFHSYTDRHLLGENKQDEECMNILFLGLTGSGKSMMVEVMGNYGLGVDFEDHYRFQLKEDGPTTRITSHTFFTRNFGRFRRPVTLIDTPGFQKGTPQQDQELTKDIQEYIKLNHPEGIHAIAYIIPGSQLISFWSGGDSAVFLKEVGDLLDFLLVMKEKLVAHYVAHLQGPSSPPGRALTTSGSSSQLYNGKLTAEQKMVMGNMADVLGEKAHKISYLFCTFADSKSLPVLGSVSEAGLRYKKHFAINSSSYFAEEEEETHSTDEDEEITKKGKIVCINELLWKMTTDSIREFLEDIQNNAPILIIVPRERYTLGPLLEDMPYFLEMDFEKIGSEVTCAAFEGVMCHLLRCCRPLKAPFEIAYRCCIRTSCLFQRLPLVWYLLWPFGIVYRYCIRVPFLFMGRTFMRESMKGDTEKERLHEKLKDGGTIVQGEDFPTYLLPFKHITEQQHHFGEEQLGEECVNILLLGKSMLLEVVGNYGLGVDFQDPYRFRIKEEPTEKITSHTFYTRDIRRFPRPITLIDTPGFQKTTPEMDRKLVEDIRAFIHQKYLLGVHAVVYVIPGSQGRLTAEQKTLMRNMAKVFGDEAQKITYLFCTFADSKRLPVLQSVKEAGLRYKKHFPINSSSYFAKEEEEEEMDGYCVLPWKLGFMIFLVAVDLIDEIVEVQEVSALERRLCLEEDGHMQGRNEFKGRAYITKRWNKVPERRWKTQDIGRNERDSFRLFLRLVPLLYVMAYDFLFDYCLRASPTDSVPSALCTLAMCHAANGQPYSRQAETSQLRVERCDELVQPITRRAAVDRRGEAGRRGGVPHSRLRPQSKTSASKSGEASKSRRYPEDREKKKDGDRKEKEMVLEKGRMEEEKGKKEVEKGRKEEKKEEEKGTVGESKKNEKMRQETNPYTSYTASFYSEDDFIVHIFRQDESPKEIWKRPVHRLGDLESPEITKRWHKVTEKRWKTGDIGKKERDTSSLFLRLFPLLYFVAYGFLFDSCLRASPTDSMLYAFCSLCHVSCD</sequence>
<dbReference type="PANTHER" id="PTHR10903:SF135">
    <property type="entry name" value="TRANSLOCASE OF CHLOROPLAST 120, CHLOROPLASTIC-RELATED"/>
    <property type="match status" value="1"/>
</dbReference>
<evidence type="ECO:0000256" key="11">
    <source>
        <dbReference type="ARBA" id="ARBA00022927"/>
    </source>
</evidence>
<evidence type="ECO:0000256" key="15">
    <source>
        <dbReference type="SAM" id="MobiDB-lite"/>
    </source>
</evidence>
<keyword evidence="5" id="KW-0934">Plastid</keyword>
<evidence type="ECO:0000313" key="16">
    <source>
        <dbReference type="EMBL" id="CAD7242359.1"/>
    </source>
</evidence>
<feature type="compositionally biased region" description="Basic and acidic residues" evidence="15">
    <location>
        <begin position="855"/>
        <end position="922"/>
    </location>
</feature>
<name>A0A7R9A1A2_9CRUS</name>
<keyword evidence="4" id="KW-0150">Chloroplast</keyword>
<proteinExistence type="predicted"/>
<feature type="region of interest" description="Disordered" evidence="15">
    <location>
        <begin position="823"/>
        <end position="923"/>
    </location>
</feature>
<evidence type="ECO:0000256" key="8">
    <source>
        <dbReference type="ARBA" id="ARBA00022801"/>
    </source>
</evidence>
<dbReference type="InterPro" id="IPR027417">
    <property type="entry name" value="P-loop_NTPase"/>
</dbReference>
<comment type="subcellular location">
    <subcellularLocation>
        <location evidence="2">Membrane</location>
        <topology evidence="2">Single-pass membrane protein</topology>
    </subcellularLocation>
    <subcellularLocation>
        <location evidence="14">Plastid</location>
        <location evidence="14">Chloroplast outer membrane</location>
    </subcellularLocation>
</comment>
<evidence type="ECO:0000256" key="14">
    <source>
        <dbReference type="ARBA" id="ARBA00024013"/>
    </source>
</evidence>
<evidence type="ECO:0000256" key="6">
    <source>
        <dbReference type="ARBA" id="ARBA00022692"/>
    </source>
</evidence>
<evidence type="ECO:0000256" key="9">
    <source>
        <dbReference type="ARBA" id="ARBA00022805"/>
    </source>
</evidence>
<dbReference type="GO" id="GO:0046872">
    <property type="term" value="F:metal ion binding"/>
    <property type="evidence" value="ECO:0007669"/>
    <property type="project" value="UniProtKB-KW"/>
</dbReference>
<dbReference type="GO" id="GO:0015031">
    <property type="term" value="P:protein transport"/>
    <property type="evidence" value="ECO:0007669"/>
    <property type="project" value="UniProtKB-KW"/>
</dbReference>
<dbReference type="AlphaFoldDB" id="A0A7R9A1A2"/>
<protein>
    <recommendedName>
        <fullName evidence="18">AIG1-type G domain-containing protein</fullName>
    </recommendedName>
</protein>
<keyword evidence="17" id="KW-1185">Reference proteome</keyword>
<dbReference type="GO" id="GO:0016020">
    <property type="term" value="C:membrane"/>
    <property type="evidence" value="ECO:0007669"/>
    <property type="project" value="UniProtKB-SubCell"/>
</dbReference>
<comment type="cofactor">
    <cofactor evidence="1">
        <name>Mg(2+)</name>
        <dbReference type="ChEBI" id="CHEBI:18420"/>
    </cofactor>
</comment>
<keyword evidence="9" id="KW-1002">Plastid outer membrane</keyword>
<dbReference type="CDD" id="cd00882">
    <property type="entry name" value="Ras_like_GTPase"/>
    <property type="match status" value="1"/>
</dbReference>
<keyword evidence="12" id="KW-1133">Transmembrane helix</keyword>
<dbReference type="InterPro" id="IPR045058">
    <property type="entry name" value="GIMA/IAN/Toc"/>
</dbReference>